<dbReference type="Proteomes" id="UP000001120">
    <property type="component" value="Chromosome"/>
</dbReference>
<dbReference type="EMBL" id="CP000560">
    <property type="protein sequence ID" value="QDE58091.1"/>
    <property type="molecule type" value="Genomic_DNA"/>
</dbReference>
<gene>
    <name evidence="1" type="ORF">RBAM_38815</name>
</gene>
<sequence length="74" mass="8763">MENKNRLFDPTVHILFSCILAPAAESYTIHLTAKEQNANTEAEQKGCNISHKEHYMIFLRRRQPFLHEECRFMI</sequence>
<evidence type="ECO:0000313" key="1">
    <source>
        <dbReference type="EMBL" id="QDE58091.1"/>
    </source>
</evidence>
<dbReference type="KEGG" id="bay:RBAM_38815"/>
<protein>
    <submittedName>
        <fullName evidence="1">Uncharacterized protein</fullName>
    </submittedName>
</protein>
<accession>A0A4Y6ADB4</accession>
<keyword evidence="2" id="KW-1185">Reference proteome</keyword>
<reference evidence="1 2" key="1">
    <citation type="journal article" date="2007" name="Nat. Biotechnol.">
        <title>Comparative analysis of the complete genome sequence of the plant growth-promoting bacterium Bacillus amyloliquefaciens FZB42.</title>
        <authorList>
            <person name="Chen X.H."/>
            <person name="Koumoutsi A."/>
            <person name="Scholz R."/>
            <person name="Eisenreich A."/>
            <person name="Schneider K."/>
            <person name="Heinemeyer I."/>
            <person name="Morgenstern B."/>
            <person name="Voss B."/>
            <person name="Hess W.R."/>
            <person name="Reva O."/>
            <person name="Junge H."/>
            <person name="Voigt B."/>
            <person name="Jungblut P.R."/>
            <person name="Vater J."/>
            <person name="Sussmuth R."/>
            <person name="Liesegang H."/>
            <person name="Strittmatter A."/>
            <person name="Gottschalk G."/>
            <person name="Borriss R."/>
        </authorList>
    </citation>
    <scope>NUCLEOTIDE SEQUENCE [LARGE SCALE GENOMIC DNA]</scope>
    <source>
        <strain evidence="2">DSM 23117 / BGSC 10A6 / LMG 26770 / FZB42</strain>
    </source>
</reference>
<organism evidence="1 2">
    <name type="scientific">Bacillus velezensis (strain DSM 23117 / BGSC 10A6 / LMG 26770 / FZB42)</name>
    <name type="common">Bacillus amyloliquefaciens subsp. plantarum</name>
    <dbReference type="NCBI Taxonomy" id="326423"/>
    <lineage>
        <taxon>Bacteria</taxon>
        <taxon>Bacillati</taxon>
        <taxon>Bacillota</taxon>
        <taxon>Bacilli</taxon>
        <taxon>Bacillales</taxon>
        <taxon>Bacillaceae</taxon>
        <taxon>Bacillus</taxon>
        <taxon>Bacillus amyloliquefaciens group</taxon>
    </lineage>
</organism>
<evidence type="ECO:0000313" key="2">
    <source>
        <dbReference type="Proteomes" id="UP000001120"/>
    </source>
</evidence>
<proteinExistence type="predicted"/>
<name>A0A4Y6ADB4_BACVZ</name>
<dbReference type="AlphaFoldDB" id="A0A4Y6ADB4"/>